<organism evidence="1 2">
    <name type="scientific">Pleurodeles waltl</name>
    <name type="common">Iberian ribbed newt</name>
    <dbReference type="NCBI Taxonomy" id="8319"/>
    <lineage>
        <taxon>Eukaryota</taxon>
        <taxon>Metazoa</taxon>
        <taxon>Chordata</taxon>
        <taxon>Craniata</taxon>
        <taxon>Vertebrata</taxon>
        <taxon>Euteleostomi</taxon>
        <taxon>Amphibia</taxon>
        <taxon>Batrachia</taxon>
        <taxon>Caudata</taxon>
        <taxon>Salamandroidea</taxon>
        <taxon>Salamandridae</taxon>
        <taxon>Pleurodelinae</taxon>
        <taxon>Pleurodeles</taxon>
    </lineage>
</organism>
<dbReference type="AlphaFoldDB" id="A0AAV7UE01"/>
<accession>A0AAV7UE01</accession>
<name>A0AAV7UE01_PLEWA</name>
<gene>
    <name evidence="1" type="ORF">NDU88_003871</name>
</gene>
<evidence type="ECO:0000313" key="1">
    <source>
        <dbReference type="EMBL" id="KAJ1187092.1"/>
    </source>
</evidence>
<evidence type="ECO:0000313" key="2">
    <source>
        <dbReference type="Proteomes" id="UP001066276"/>
    </source>
</evidence>
<dbReference type="EMBL" id="JANPWB010000005">
    <property type="protein sequence ID" value="KAJ1187092.1"/>
    <property type="molecule type" value="Genomic_DNA"/>
</dbReference>
<reference evidence="1" key="1">
    <citation type="journal article" date="2022" name="bioRxiv">
        <title>Sequencing and chromosome-scale assembly of the giantPleurodeles waltlgenome.</title>
        <authorList>
            <person name="Brown T."/>
            <person name="Elewa A."/>
            <person name="Iarovenko S."/>
            <person name="Subramanian E."/>
            <person name="Araus A.J."/>
            <person name="Petzold A."/>
            <person name="Susuki M."/>
            <person name="Suzuki K.-i.T."/>
            <person name="Hayashi T."/>
            <person name="Toyoda A."/>
            <person name="Oliveira C."/>
            <person name="Osipova E."/>
            <person name="Leigh N.D."/>
            <person name="Simon A."/>
            <person name="Yun M.H."/>
        </authorList>
    </citation>
    <scope>NUCLEOTIDE SEQUENCE</scope>
    <source>
        <strain evidence="1">20211129_DDA</strain>
        <tissue evidence="1">Liver</tissue>
    </source>
</reference>
<comment type="caution">
    <text evidence="1">The sequence shown here is derived from an EMBL/GenBank/DDBJ whole genome shotgun (WGS) entry which is preliminary data.</text>
</comment>
<keyword evidence="2" id="KW-1185">Reference proteome</keyword>
<protein>
    <submittedName>
        <fullName evidence="1">Uncharacterized protein</fullName>
    </submittedName>
</protein>
<proteinExistence type="predicted"/>
<dbReference type="Proteomes" id="UP001066276">
    <property type="component" value="Chromosome 3_1"/>
</dbReference>
<sequence length="110" mass="12410">MRCFRAGELFTDSGNVPSIMQGPRTWVGSPPTSTVSNKKMCRLTKELSSFVLRAALTTGLYRLLLHHQAPAIEWYNTKKALFDEKFKDMLLNTARKDMTGNSLGLALFLR</sequence>